<evidence type="ECO:0000256" key="6">
    <source>
        <dbReference type="ARBA" id="ARBA00022932"/>
    </source>
</evidence>
<dbReference type="GO" id="GO:0003887">
    <property type="term" value="F:DNA-directed DNA polymerase activity"/>
    <property type="evidence" value="ECO:0007669"/>
    <property type="project" value="UniProtKB-EC"/>
</dbReference>
<organism evidence="9 10">
    <name type="scientific">Clostridium brassicae</name>
    <dbReference type="NCBI Taxonomy" id="2999072"/>
    <lineage>
        <taxon>Bacteria</taxon>
        <taxon>Bacillati</taxon>
        <taxon>Bacillota</taxon>
        <taxon>Clostridia</taxon>
        <taxon>Eubacteriales</taxon>
        <taxon>Clostridiaceae</taxon>
        <taxon>Clostridium</taxon>
    </lineage>
</organism>
<feature type="domain" description="DNA polymerase III delta subunit C-terminal" evidence="8">
    <location>
        <begin position="234"/>
        <end position="312"/>
    </location>
</feature>
<dbReference type="Proteomes" id="UP001144612">
    <property type="component" value="Unassembled WGS sequence"/>
</dbReference>
<dbReference type="SUPFAM" id="SSF52540">
    <property type="entry name" value="P-loop containing nucleoside triphosphate hydrolases"/>
    <property type="match status" value="1"/>
</dbReference>
<dbReference type="Pfam" id="PF13177">
    <property type="entry name" value="DNA_pol3_delta2"/>
    <property type="match status" value="1"/>
</dbReference>
<dbReference type="Gene3D" id="3.40.50.300">
    <property type="entry name" value="P-loop containing nucleotide triphosphate hydrolases"/>
    <property type="match status" value="1"/>
</dbReference>
<evidence type="ECO:0000256" key="3">
    <source>
        <dbReference type="ARBA" id="ARBA00022679"/>
    </source>
</evidence>
<dbReference type="RefSeq" id="WP_268062662.1">
    <property type="nucleotide sequence ID" value="NZ_JAPQFJ010000022.1"/>
</dbReference>
<dbReference type="InterPro" id="IPR015199">
    <property type="entry name" value="DNA_pol_III_delta_C"/>
</dbReference>
<sequence>MSFERIIGHNFIKKQIQGAIQQENFAHAHLIIGEDGIGKSLIAKEIALRLLDKHEDRDYVDIVEWKVLKNKQSIGVDEVRDIIREVNKKPYEGDKKIIIVHESHKMTVEAQNAFLKTIEEPPKGVTIILLSESIGLILETIRSRCQIHKLKRLSSEEIREYLLREYPNLETEKIRAVIAFSDGIPGRCQLFLEDSSFIEIRDISLDILFEITKKEKNIVKKYEKFFYRYSEKWEEVISSFNSYIRDIIIYKDISKKELIINSDKIENIQQLSNMYSFNELYGMFELIDKTKQKLDRRVNSALAFQVMLLKMQEV</sequence>
<keyword evidence="4 9" id="KW-0548">Nucleotidyltransferase</keyword>
<comment type="catalytic activity">
    <reaction evidence="7">
        <text>DNA(n) + a 2'-deoxyribonucleoside 5'-triphosphate = DNA(n+1) + diphosphate</text>
        <dbReference type="Rhea" id="RHEA:22508"/>
        <dbReference type="Rhea" id="RHEA-COMP:17339"/>
        <dbReference type="Rhea" id="RHEA-COMP:17340"/>
        <dbReference type="ChEBI" id="CHEBI:33019"/>
        <dbReference type="ChEBI" id="CHEBI:61560"/>
        <dbReference type="ChEBI" id="CHEBI:173112"/>
        <dbReference type="EC" id="2.7.7.7"/>
    </reaction>
</comment>
<keyword evidence="5" id="KW-0235">DNA replication</keyword>
<dbReference type="PANTHER" id="PTHR11669:SF8">
    <property type="entry name" value="DNA POLYMERASE III SUBUNIT DELTA"/>
    <property type="match status" value="1"/>
</dbReference>
<dbReference type="PANTHER" id="PTHR11669">
    <property type="entry name" value="REPLICATION FACTOR C / DNA POLYMERASE III GAMMA-TAU SUBUNIT"/>
    <property type="match status" value="1"/>
</dbReference>
<keyword evidence="10" id="KW-1185">Reference proteome</keyword>
<evidence type="ECO:0000256" key="5">
    <source>
        <dbReference type="ARBA" id="ARBA00022705"/>
    </source>
</evidence>
<dbReference type="EMBL" id="JAPQFJ010000022">
    <property type="protein sequence ID" value="MCY6960226.1"/>
    <property type="molecule type" value="Genomic_DNA"/>
</dbReference>
<keyword evidence="3 9" id="KW-0808">Transferase</keyword>
<proteinExistence type="predicted"/>
<keyword evidence="6" id="KW-0239">DNA-directed DNA polymerase</keyword>
<evidence type="ECO:0000256" key="2">
    <source>
        <dbReference type="ARBA" id="ARBA00014363"/>
    </source>
</evidence>
<dbReference type="Gene3D" id="1.20.272.10">
    <property type="match status" value="1"/>
</dbReference>
<name>A0ABT4DGI4_9CLOT</name>
<evidence type="ECO:0000256" key="4">
    <source>
        <dbReference type="ARBA" id="ARBA00022695"/>
    </source>
</evidence>
<evidence type="ECO:0000313" key="10">
    <source>
        <dbReference type="Proteomes" id="UP001144612"/>
    </source>
</evidence>
<gene>
    <name evidence="9" type="ORF">OW729_16535</name>
</gene>
<dbReference type="Pfam" id="PF09115">
    <property type="entry name" value="DNApol3-delta_C"/>
    <property type="match status" value="1"/>
</dbReference>
<comment type="caution">
    <text evidence="9">The sequence shown here is derived from an EMBL/GenBank/DDBJ whole genome shotgun (WGS) entry which is preliminary data.</text>
</comment>
<evidence type="ECO:0000313" key="9">
    <source>
        <dbReference type="EMBL" id="MCY6960226.1"/>
    </source>
</evidence>
<accession>A0ABT4DGI4</accession>
<dbReference type="EC" id="2.7.7.7" evidence="1"/>
<dbReference type="InterPro" id="IPR008921">
    <property type="entry name" value="DNA_pol3_clamp-load_cplx_C"/>
</dbReference>
<dbReference type="InterPro" id="IPR027417">
    <property type="entry name" value="P-loop_NTPase"/>
</dbReference>
<dbReference type="NCBIfam" id="NF004047">
    <property type="entry name" value="PRK05564.1"/>
    <property type="match status" value="1"/>
</dbReference>
<protein>
    <recommendedName>
        <fullName evidence="2">DNA polymerase III subunit delta'</fullName>
        <ecNumber evidence="1">2.7.7.7</ecNumber>
    </recommendedName>
</protein>
<evidence type="ECO:0000256" key="1">
    <source>
        <dbReference type="ARBA" id="ARBA00012417"/>
    </source>
</evidence>
<evidence type="ECO:0000256" key="7">
    <source>
        <dbReference type="ARBA" id="ARBA00049244"/>
    </source>
</evidence>
<dbReference type="InterPro" id="IPR050238">
    <property type="entry name" value="DNA_Rep/Repair_Clamp_Loader"/>
</dbReference>
<dbReference type="SUPFAM" id="SSF48019">
    <property type="entry name" value="post-AAA+ oligomerization domain-like"/>
    <property type="match status" value="1"/>
</dbReference>
<reference evidence="9" key="1">
    <citation type="submission" date="2022-12" db="EMBL/GenBank/DDBJ databases">
        <title>Clostridium sp. nov., isolated from industrial wastewater.</title>
        <authorList>
            <person name="Jiayan W."/>
        </authorList>
    </citation>
    <scope>NUCLEOTIDE SEQUENCE</scope>
    <source>
        <strain evidence="9">ZC22-4</strain>
    </source>
</reference>
<dbReference type="CDD" id="cd00009">
    <property type="entry name" value="AAA"/>
    <property type="match status" value="1"/>
</dbReference>
<evidence type="ECO:0000259" key="8">
    <source>
        <dbReference type="Pfam" id="PF09115"/>
    </source>
</evidence>